<gene>
    <name evidence="1" type="ORF">H9942_07935</name>
</gene>
<dbReference type="Proteomes" id="UP000824214">
    <property type="component" value="Unassembled WGS sequence"/>
</dbReference>
<reference evidence="1" key="2">
    <citation type="submission" date="2021-04" db="EMBL/GenBank/DDBJ databases">
        <authorList>
            <person name="Gilroy R."/>
        </authorList>
    </citation>
    <scope>NUCLEOTIDE SEQUENCE</scope>
    <source>
        <strain evidence="1">ChiBcolR8-3208</strain>
    </source>
</reference>
<dbReference type="EMBL" id="DWXZ01000169">
    <property type="protein sequence ID" value="HJB37981.1"/>
    <property type="molecule type" value="Genomic_DNA"/>
</dbReference>
<accession>A0A9D2LZF5</accession>
<reference evidence="1" key="1">
    <citation type="journal article" date="2021" name="PeerJ">
        <title>Extensive microbial diversity within the chicken gut microbiome revealed by metagenomics and culture.</title>
        <authorList>
            <person name="Gilroy R."/>
            <person name="Ravi A."/>
            <person name="Getino M."/>
            <person name="Pursley I."/>
            <person name="Horton D.L."/>
            <person name="Alikhan N.F."/>
            <person name="Baker D."/>
            <person name="Gharbi K."/>
            <person name="Hall N."/>
            <person name="Watson M."/>
            <person name="Adriaenssens E.M."/>
            <person name="Foster-Nyarko E."/>
            <person name="Jarju S."/>
            <person name="Secka A."/>
            <person name="Antonio M."/>
            <person name="Oren A."/>
            <person name="Chaudhuri R.R."/>
            <person name="La Ragione R."/>
            <person name="Hildebrand F."/>
            <person name="Pallen M.J."/>
        </authorList>
    </citation>
    <scope>NUCLEOTIDE SEQUENCE</scope>
    <source>
        <strain evidence="1">ChiBcolR8-3208</strain>
    </source>
</reference>
<protein>
    <recommendedName>
        <fullName evidence="3">DUF2383 domain-containing protein</fullName>
    </recommendedName>
</protein>
<organism evidence="1 2">
    <name type="scientific">Candidatus Acutalibacter ornithocaccae</name>
    <dbReference type="NCBI Taxonomy" id="2838416"/>
    <lineage>
        <taxon>Bacteria</taxon>
        <taxon>Bacillati</taxon>
        <taxon>Bacillota</taxon>
        <taxon>Clostridia</taxon>
        <taxon>Eubacteriales</taxon>
        <taxon>Acutalibacteraceae</taxon>
        <taxon>Acutalibacter</taxon>
    </lineage>
</organism>
<dbReference type="AlphaFoldDB" id="A0A9D2LZF5"/>
<proteinExistence type="predicted"/>
<evidence type="ECO:0008006" key="3">
    <source>
        <dbReference type="Google" id="ProtNLM"/>
    </source>
</evidence>
<evidence type="ECO:0000313" key="2">
    <source>
        <dbReference type="Proteomes" id="UP000824214"/>
    </source>
</evidence>
<dbReference type="InterPro" id="IPR012347">
    <property type="entry name" value="Ferritin-like"/>
</dbReference>
<dbReference type="Gene3D" id="1.20.1260.10">
    <property type="match status" value="1"/>
</dbReference>
<comment type="caution">
    <text evidence="1">The sequence shown here is derived from an EMBL/GenBank/DDBJ whole genome shotgun (WGS) entry which is preliminary data.</text>
</comment>
<name>A0A9D2LZF5_9FIRM</name>
<evidence type="ECO:0000313" key="1">
    <source>
        <dbReference type="EMBL" id="HJB37981.1"/>
    </source>
</evidence>
<sequence length="144" mass="15863">MIQEDTVKLLRECNAGIKMGVSSLDEVLPKVQSASLRNSLEKCRQAHGKLGDETHALLARYGDAGKEPSPVAKGMSWMKTNVKLALEESDETVADLITEGCNMGVKSLSRYLNQYEAAEEQAKDIAKRLIHLESGLAQEMQPYL</sequence>